<proteinExistence type="predicted"/>
<organism evidence="1 2">
    <name type="scientific">Candidatus Berkelbacteria bacterium Licking1014_85</name>
    <dbReference type="NCBI Taxonomy" id="2017148"/>
    <lineage>
        <taxon>Bacteria</taxon>
        <taxon>Candidatus Berkelbacteria</taxon>
    </lineage>
</organism>
<dbReference type="Proteomes" id="UP000315589">
    <property type="component" value="Unassembled WGS sequence"/>
</dbReference>
<protein>
    <submittedName>
        <fullName evidence="1">Uncharacterized protein</fullName>
    </submittedName>
</protein>
<evidence type="ECO:0000313" key="1">
    <source>
        <dbReference type="EMBL" id="TSC93548.1"/>
    </source>
</evidence>
<name>A0A554LKZ6_9BACT</name>
<dbReference type="Gene3D" id="3.90.1200.10">
    <property type="match status" value="1"/>
</dbReference>
<accession>A0A554LKZ6</accession>
<dbReference type="AlphaFoldDB" id="A0A554LKZ6"/>
<reference evidence="1 2" key="1">
    <citation type="submission" date="2017-07" db="EMBL/GenBank/DDBJ databases">
        <title>Mechanisms for carbon and nitrogen cycling indicate functional differentiation within the Candidate Phyla Radiation.</title>
        <authorList>
            <person name="Danczak R.E."/>
            <person name="Johnston M.D."/>
            <person name="Kenah C."/>
            <person name="Slattery M."/>
            <person name="Wrighton K.C."/>
            <person name="Wilkins M.J."/>
        </authorList>
    </citation>
    <scope>NUCLEOTIDE SEQUENCE [LARGE SCALE GENOMIC DNA]</scope>
    <source>
        <strain evidence="1">Licking1014_85</strain>
    </source>
</reference>
<evidence type="ECO:0000313" key="2">
    <source>
        <dbReference type="Proteomes" id="UP000315589"/>
    </source>
</evidence>
<feature type="non-terminal residue" evidence="1">
    <location>
        <position position="1"/>
    </location>
</feature>
<sequence length="203" mass="24439">GSGLMNITTSSNFSKVDFVLGILKSFRSTFRFLKFSYCPLDIVNDIEQVLIKISKLISNRRHLFSENHTLSFINMDNNDNVIISKGRTYICDWHLSCFGDNAWDLARLLSYYRIERMSFLLHYQKYTIEDEWLLRRTQLYEFLNKILLILLYLTNSGTFRKDLFRILVSKEKESKVLRRIYYQVARRRIHDIKQNFYEYLLNL</sequence>
<dbReference type="InterPro" id="IPR011009">
    <property type="entry name" value="Kinase-like_dom_sf"/>
</dbReference>
<gene>
    <name evidence="1" type="ORF">CEN91_213</name>
</gene>
<comment type="caution">
    <text evidence="1">The sequence shown here is derived from an EMBL/GenBank/DDBJ whole genome shotgun (WGS) entry which is preliminary data.</text>
</comment>
<dbReference type="EMBL" id="VMGI01000023">
    <property type="protein sequence ID" value="TSC93548.1"/>
    <property type="molecule type" value="Genomic_DNA"/>
</dbReference>
<dbReference type="SUPFAM" id="SSF56112">
    <property type="entry name" value="Protein kinase-like (PK-like)"/>
    <property type="match status" value="1"/>
</dbReference>